<protein>
    <submittedName>
        <fullName evidence="2">TipAS antibiotic-recognition domain-containing protein</fullName>
    </submittedName>
</protein>
<dbReference type="InterPro" id="IPR036244">
    <property type="entry name" value="TipA-like_antibiotic-bd"/>
</dbReference>
<evidence type="ECO:0000313" key="3">
    <source>
        <dbReference type="Proteomes" id="UP001240171"/>
    </source>
</evidence>
<dbReference type="Gene3D" id="1.10.490.50">
    <property type="entry name" value="Antibiotic binding domain of TipA-like multidrug resistance regulators"/>
    <property type="match status" value="1"/>
</dbReference>
<dbReference type="SUPFAM" id="SSF89082">
    <property type="entry name" value="Antibiotic binding domain of TipA-like multidrug resistance regulators"/>
    <property type="match status" value="1"/>
</dbReference>
<name>A0ABT9CG64_9BACL</name>
<dbReference type="InterPro" id="IPR012925">
    <property type="entry name" value="TipAS_dom"/>
</dbReference>
<evidence type="ECO:0000259" key="1">
    <source>
        <dbReference type="Pfam" id="PF07739"/>
    </source>
</evidence>
<reference evidence="2 3" key="1">
    <citation type="submission" date="2023-07" db="EMBL/GenBank/DDBJ databases">
        <title>Paenibacillus sp. JX-17 nov. isolated from soil.</title>
        <authorList>
            <person name="Wan Y."/>
            <person name="Liu B."/>
        </authorList>
    </citation>
    <scope>NUCLEOTIDE SEQUENCE [LARGE SCALE GENOMIC DNA]</scope>
    <source>
        <strain evidence="2 3">JX-17</strain>
    </source>
</reference>
<dbReference type="Pfam" id="PF07739">
    <property type="entry name" value="TipAS"/>
    <property type="match status" value="1"/>
</dbReference>
<dbReference type="EMBL" id="JAUQTB010000014">
    <property type="protein sequence ID" value="MDO7908283.1"/>
    <property type="molecule type" value="Genomic_DNA"/>
</dbReference>
<evidence type="ECO:0000313" key="2">
    <source>
        <dbReference type="EMBL" id="MDO7908283.1"/>
    </source>
</evidence>
<dbReference type="InterPro" id="IPR009061">
    <property type="entry name" value="DNA-bd_dom_put_sf"/>
</dbReference>
<dbReference type="RefSeq" id="WP_305025501.1">
    <property type="nucleotide sequence ID" value="NZ_JAUQTB010000014.1"/>
</dbReference>
<organism evidence="2 3">
    <name type="scientific">Paenibacillus lacisoli</name>
    <dbReference type="NCBI Taxonomy" id="3064525"/>
    <lineage>
        <taxon>Bacteria</taxon>
        <taxon>Bacillati</taxon>
        <taxon>Bacillota</taxon>
        <taxon>Bacilli</taxon>
        <taxon>Bacillales</taxon>
        <taxon>Paenibacillaceae</taxon>
        <taxon>Paenibacillus</taxon>
    </lineage>
</organism>
<accession>A0ABT9CG64</accession>
<sequence length="259" mass="29888">MAYSMEDLSQLSGLSKPALSFYEEIGLLKTGYGEEHHEAVQTANRLDGEKPYGEEELQRLQHIMFYRECGYPLSDLDFLVQQNQNRIVNDMIQFRQKLLKQASRLYTLAQTIDKTVASCQGKHKMDPEEWFAGFDPGLLEQNAPALAYNEADPGTDTEFQLPSKEQYLDSQAELDIIIRKLASLLKEGLQPQAEKVQELVREHLDWVRQFYVPTAEIYKGLGELYVEQDSFRKLYDSYCPGLAEYLRDAMKVLAERELQ</sequence>
<dbReference type="Proteomes" id="UP001240171">
    <property type="component" value="Unassembled WGS sequence"/>
</dbReference>
<keyword evidence="3" id="KW-1185">Reference proteome</keyword>
<comment type="caution">
    <text evidence="2">The sequence shown here is derived from an EMBL/GenBank/DDBJ whole genome shotgun (WGS) entry which is preliminary data.</text>
</comment>
<proteinExistence type="predicted"/>
<dbReference type="Gene3D" id="1.10.1660.10">
    <property type="match status" value="1"/>
</dbReference>
<feature type="domain" description="TipAS antibiotic-recognition" evidence="1">
    <location>
        <begin position="163"/>
        <end position="251"/>
    </location>
</feature>
<gene>
    <name evidence="2" type="ORF">Q5741_17925</name>
</gene>
<dbReference type="SUPFAM" id="SSF46955">
    <property type="entry name" value="Putative DNA-binding domain"/>
    <property type="match status" value="1"/>
</dbReference>